<evidence type="ECO:0000256" key="5">
    <source>
        <dbReference type="ARBA" id="ARBA00023242"/>
    </source>
</evidence>
<reference evidence="10" key="2">
    <citation type="submission" date="2012-08" db="EMBL/GenBank/DDBJ databases">
        <title>Genome sequence of Kazachstania naganishii.</title>
        <authorList>
            <person name="Gordon J.L."/>
            <person name="Armisen D."/>
            <person name="Proux-Wera E."/>
            <person name="OhEigeartaigh S.S."/>
            <person name="Byrne K.P."/>
            <person name="Wolfe K.H."/>
        </authorList>
    </citation>
    <scope>NUCLEOTIDE SEQUENCE [LARGE SCALE GENOMIC DNA]</scope>
    <source>
        <strain evidence="10">ATCC MYA-139 / BCRC 22969 / CBS 8797 / CCRC 22969 / KCTC 17520 / NBRC 10181 / NCYC 3082</strain>
    </source>
</reference>
<dbReference type="Gene3D" id="1.20.58.1030">
    <property type="match status" value="1"/>
</dbReference>
<dbReference type="FunFam" id="1.20.58.1030:FF:000009">
    <property type="entry name" value="DNA replication complex GINS protein SLD5"/>
    <property type="match status" value="1"/>
</dbReference>
<dbReference type="Proteomes" id="UP000006310">
    <property type="component" value="Chromosome 11"/>
</dbReference>
<dbReference type="PIRSF" id="PIRSF007764">
    <property type="entry name" value="Sld5"/>
    <property type="match status" value="1"/>
</dbReference>
<dbReference type="RefSeq" id="XP_022466821.1">
    <property type="nucleotide sequence ID" value="XM_022610534.1"/>
</dbReference>
<dbReference type="InterPro" id="IPR036224">
    <property type="entry name" value="GINS_bundle-like_dom_sf"/>
</dbReference>
<dbReference type="SUPFAM" id="SSF160059">
    <property type="entry name" value="PriA/YqbF domain"/>
    <property type="match status" value="1"/>
</dbReference>
<dbReference type="STRING" id="1071383.J7SAY7"/>
<dbReference type="AlphaFoldDB" id="J7SAY7"/>
<accession>J7SAY7</accession>
<dbReference type="Gene3D" id="3.40.5.60">
    <property type="match status" value="1"/>
</dbReference>
<evidence type="ECO:0000256" key="2">
    <source>
        <dbReference type="ARBA" id="ARBA00008187"/>
    </source>
</evidence>
<feature type="domain" description="DNA replication complex GINS protein SLD5 C-terminal" evidence="8">
    <location>
        <begin position="230"/>
        <end position="302"/>
    </location>
</feature>
<comment type="similarity">
    <text evidence="2 6">Belongs to the GINS4/SLD5 family.</text>
</comment>
<dbReference type="eggNOG" id="KOG3176">
    <property type="taxonomic scope" value="Eukaryota"/>
</dbReference>
<dbReference type="GO" id="GO:0000727">
    <property type="term" value="P:double-strand break repair via break-induced replication"/>
    <property type="evidence" value="ECO:0007669"/>
    <property type="project" value="EnsemblFungi"/>
</dbReference>
<comment type="subcellular location">
    <subcellularLocation>
        <location evidence="1 6">Nucleus</location>
    </subcellularLocation>
</comment>
<dbReference type="InterPro" id="IPR021151">
    <property type="entry name" value="GINS_A"/>
</dbReference>
<dbReference type="Pfam" id="PF05916">
    <property type="entry name" value="Sld5"/>
    <property type="match status" value="1"/>
</dbReference>
<dbReference type="GO" id="GO:0071162">
    <property type="term" value="C:CMG complex"/>
    <property type="evidence" value="ECO:0007669"/>
    <property type="project" value="EnsemblFungi"/>
</dbReference>
<dbReference type="OrthoDB" id="338231at2759"/>
<dbReference type="InterPro" id="IPR038749">
    <property type="entry name" value="Sld5_GINS_A"/>
</dbReference>
<evidence type="ECO:0000256" key="4">
    <source>
        <dbReference type="ARBA" id="ARBA00022705"/>
    </source>
</evidence>
<protein>
    <recommendedName>
        <fullName evidence="3 6">DNA replication complex GINS protein SLD5</fullName>
    </recommendedName>
</protein>
<evidence type="ECO:0000313" key="9">
    <source>
        <dbReference type="EMBL" id="CCK72576.1"/>
    </source>
</evidence>
<dbReference type="InterPro" id="IPR031633">
    <property type="entry name" value="SLD5_C"/>
</dbReference>
<dbReference type="Pfam" id="PF16922">
    <property type="entry name" value="SLD5_C"/>
    <property type="match status" value="1"/>
</dbReference>
<evidence type="ECO:0000313" key="10">
    <source>
        <dbReference type="Proteomes" id="UP000006310"/>
    </source>
</evidence>
<comment type="function">
    <text evidence="6">The GINS complex plays an essential role in the initiation of DNA replication.</text>
</comment>
<reference evidence="9 10" key="1">
    <citation type="journal article" date="2011" name="Proc. Natl. Acad. Sci. U.S.A.">
        <title>Evolutionary erosion of yeast sex chromosomes by mating-type switching accidents.</title>
        <authorList>
            <person name="Gordon J.L."/>
            <person name="Armisen D."/>
            <person name="Proux-Wera E."/>
            <person name="Oheigeartaigh S.S."/>
            <person name="Byrne K.P."/>
            <person name="Wolfe K.H."/>
        </authorList>
    </citation>
    <scope>NUCLEOTIDE SEQUENCE [LARGE SCALE GENOMIC DNA]</scope>
    <source>
        <strain evidence="10">ATCC MYA-139 / BCRC 22969 / CBS 8797 / CCRC 22969 / KCTC 17520 / NBRC 10181 / NCYC 3082</strain>
    </source>
</reference>
<feature type="domain" description="GINS subunit" evidence="7">
    <location>
        <begin position="130"/>
        <end position="204"/>
    </location>
</feature>
<dbReference type="GO" id="GO:0000811">
    <property type="term" value="C:GINS complex"/>
    <property type="evidence" value="ECO:0007669"/>
    <property type="project" value="UniProtKB-UniRule"/>
</dbReference>
<dbReference type="CDD" id="cd21692">
    <property type="entry name" value="GINS_B_Sld5"/>
    <property type="match status" value="1"/>
</dbReference>
<organism evidence="9 10">
    <name type="scientific">Huiozyma naganishii (strain ATCC MYA-139 / BCRC 22969 / CBS 8797 / KCTC 17520 / NBRC 10181 / NCYC 3082 / Yp74L-3)</name>
    <name type="common">Yeast</name>
    <name type="synonym">Kazachstania naganishii</name>
    <dbReference type="NCBI Taxonomy" id="1071383"/>
    <lineage>
        <taxon>Eukaryota</taxon>
        <taxon>Fungi</taxon>
        <taxon>Dikarya</taxon>
        <taxon>Ascomycota</taxon>
        <taxon>Saccharomycotina</taxon>
        <taxon>Saccharomycetes</taxon>
        <taxon>Saccharomycetales</taxon>
        <taxon>Saccharomycetaceae</taxon>
        <taxon>Huiozyma</taxon>
    </lineage>
</organism>
<dbReference type="CDD" id="cd11711">
    <property type="entry name" value="GINS_A_Sld5"/>
    <property type="match status" value="1"/>
</dbReference>
<dbReference type="PANTHER" id="PTHR21206">
    <property type="entry name" value="SLD5 PROTEIN"/>
    <property type="match status" value="1"/>
</dbReference>
<keyword evidence="4 6" id="KW-0235">DNA replication</keyword>
<evidence type="ECO:0000256" key="1">
    <source>
        <dbReference type="ARBA" id="ARBA00004123"/>
    </source>
</evidence>
<dbReference type="GO" id="GO:0043596">
    <property type="term" value="C:nuclear replication fork"/>
    <property type="evidence" value="ECO:0007669"/>
    <property type="project" value="EnsemblFungi"/>
</dbReference>
<dbReference type="KEGG" id="kng:KNAG_0K02130"/>
<dbReference type="EMBL" id="HE978324">
    <property type="protein sequence ID" value="CCK72576.1"/>
    <property type="molecule type" value="Genomic_DNA"/>
</dbReference>
<evidence type="ECO:0000256" key="3">
    <source>
        <dbReference type="ARBA" id="ARBA00014804"/>
    </source>
</evidence>
<gene>
    <name evidence="9" type="primary">KNAG0K02130</name>
    <name evidence="9" type="ordered locus">KNAG_0K02130</name>
</gene>
<sequence>MDINIEDILAELDRDSTTVVEPWSTSQQMRGPSDDVSTVLNSLPPTSTAAAAQGKQLGGSLLAREDYECLVAHWRNERCSPEILPYPHALMRRMLHRVQEQMEQLEAISMNFMDPDAMAAGSDVSGPANNNSMLPLLCMEAELERVRFVVRSYVRCRFAKVDRFSTYLEQLHGVAPQQFEELLSPEEIEYHARHFAILLDLFNNTVLKHMPAELQAINDTEGSVNMVDEPDWNRFVFVRVVGPRDGKLELDPQLITLPNGKHCYTVTIPELQEDVECTIGSIYVMRYAVIKDLLMQNKVELI</sequence>
<dbReference type="InterPro" id="IPR008591">
    <property type="entry name" value="GINS_Sld5"/>
</dbReference>
<evidence type="ECO:0000259" key="8">
    <source>
        <dbReference type="Pfam" id="PF16922"/>
    </source>
</evidence>
<evidence type="ECO:0000259" key="7">
    <source>
        <dbReference type="Pfam" id="PF05916"/>
    </source>
</evidence>
<dbReference type="HOGENOM" id="CLU_071893_2_0_1"/>
<dbReference type="PANTHER" id="PTHR21206:SF0">
    <property type="entry name" value="DNA REPLICATION COMPLEX GINS PROTEIN SLD5"/>
    <property type="match status" value="1"/>
</dbReference>
<dbReference type="OMA" id="ILETAWI"/>
<dbReference type="SUPFAM" id="SSF158573">
    <property type="entry name" value="GINS helical bundle-like"/>
    <property type="match status" value="1"/>
</dbReference>
<keyword evidence="10" id="KW-1185">Reference proteome</keyword>
<evidence type="ECO:0000256" key="6">
    <source>
        <dbReference type="PIRNR" id="PIRNR007764"/>
    </source>
</evidence>
<dbReference type="GO" id="GO:0006261">
    <property type="term" value="P:DNA-templated DNA replication"/>
    <property type="evidence" value="ECO:0007669"/>
    <property type="project" value="EnsemblFungi"/>
</dbReference>
<proteinExistence type="inferred from homology"/>
<keyword evidence="5 6" id="KW-0539">Nucleus</keyword>
<name>J7SAY7_HUIN7</name>
<dbReference type="GeneID" id="34528343"/>